<dbReference type="EMBL" id="PP179332">
    <property type="protein sequence ID" value="XAI71287.1"/>
    <property type="molecule type" value="Genomic_DNA"/>
</dbReference>
<accession>A0AAU6W3Y7</accession>
<reference evidence="1" key="1">
    <citation type="journal article" date="2024" name="J. Gen. Virol.">
        <title>Novel phages of Pseudomonas syringae unveil numerous potential auxiliary metabolic genes.</title>
        <authorList>
            <person name="Feltin C."/>
            <person name="Garneau J.R."/>
            <person name="Morris C.E."/>
            <person name="Berard A."/>
            <person name="Torres-Barcelo C."/>
        </authorList>
    </citation>
    <scope>NUCLEOTIDE SEQUENCE</scope>
</reference>
<name>A0AAU6W3Y7_9VIRU</name>
<evidence type="ECO:0000313" key="1">
    <source>
        <dbReference type="EMBL" id="XAI71287.1"/>
    </source>
</evidence>
<organism evidence="1">
    <name type="scientific">Pseudomonas phage Cygsa01</name>
    <dbReference type="NCBI Taxonomy" id="3138529"/>
    <lineage>
        <taxon>Viruses</taxon>
    </lineage>
</organism>
<sequence>MKTTLIALMIAASLTATVANASSRQVGQDAEALSNTGTTYRTYMNYGGDCYAEQGTATIQRCLVESTRGGGAR</sequence>
<protein>
    <submittedName>
        <fullName evidence="1">Uncharacterized protein</fullName>
    </submittedName>
</protein>
<gene>
    <name evidence="1" type="ORF">Cygsa01_00241</name>
</gene>
<proteinExistence type="predicted"/>